<organism evidence="5 6">
    <name type="scientific">Reticulomyxa filosa</name>
    <dbReference type="NCBI Taxonomy" id="46433"/>
    <lineage>
        <taxon>Eukaryota</taxon>
        <taxon>Sar</taxon>
        <taxon>Rhizaria</taxon>
        <taxon>Retaria</taxon>
        <taxon>Foraminifera</taxon>
        <taxon>Monothalamids</taxon>
        <taxon>Reticulomyxidae</taxon>
        <taxon>Reticulomyxa</taxon>
    </lineage>
</organism>
<dbReference type="SMART" id="SM00320">
    <property type="entry name" value="WD40"/>
    <property type="match status" value="7"/>
</dbReference>
<feature type="repeat" description="WD" evidence="4">
    <location>
        <begin position="389"/>
        <end position="421"/>
    </location>
</feature>
<dbReference type="PROSITE" id="PS00678">
    <property type="entry name" value="WD_REPEATS_1"/>
    <property type="match status" value="4"/>
</dbReference>
<evidence type="ECO:0000256" key="2">
    <source>
        <dbReference type="ARBA" id="ARBA00022737"/>
    </source>
</evidence>
<gene>
    <name evidence="5" type="ORF">RFI_03599</name>
</gene>
<feature type="repeat" description="WD" evidence="4">
    <location>
        <begin position="181"/>
        <end position="222"/>
    </location>
</feature>
<dbReference type="Pfam" id="PF00400">
    <property type="entry name" value="WD40"/>
    <property type="match status" value="6"/>
</dbReference>
<dbReference type="PANTHER" id="PTHR15622">
    <property type="entry name" value="WD40 REPEAT PROTEIN"/>
    <property type="match status" value="1"/>
</dbReference>
<dbReference type="EMBL" id="ASPP01003344">
    <property type="protein sequence ID" value="ETO33505.1"/>
    <property type="molecule type" value="Genomic_DNA"/>
</dbReference>
<dbReference type="InterPro" id="IPR051983">
    <property type="entry name" value="WSB_SOCS-box_domain"/>
</dbReference>
<evidence type="ECO:0000256" key="4">
    <source>
        <dbReference type="PROSITE-ProRule" id="PRU00221"/>
    </source>
</evidence>
<keyword evidence="1 4" id="KW-0853">WD repeat</keyword>
<keyword evidence="3" id="KW-0833">Ubl conjugation pathway</keyword>
<sequence length="421" mass="47728">MALNQDWLLSKVTLFVFDKTLTNKNSQSIHTQKQKMDRCYENNFQYLLQLFFEKGNDLSWTSNINNRISVHKIGICGGMNSDVDSKEAVASYSINLTENEIRAILENWRRDLDINWGWIEEFNKLIVRYTKFLKQLKIIGKDLGNVTSVKFSIDGSRLVTSSGDKTVRIWDMSTKSEIQKFRGHSSRVLQAQFSADGFSMASCSWDKTIRIWDLVSGDVRKLTGHLNPVTAIQFSLDNKNILSSSYDTTVRLWDVKLGLETNRSQRHSYPVMDVKIPSNGQSILICLHTNIELWNGQLNEQIQQFVGHSNSVLGAEFSPDEKTILSYSADKTIRIWDIKSGKELNKLEGHTGWVVSAKFSPDSDIIASGSTDKTIRLWDAKSGDEIIKLEGHTRRITGLDFSPDGRTIISSSSDGTIRLWG</sequence>
<dbReference type="OrthoDB" id="71437at2759"/>
<reference evidence="5 6" key="1">
    <citation type="journal article" date="2013" name="Curr. Biol.">
        <title>The Genome of the Foraminiferan Reticulomyxa filosa.</title>
        <authorList>
            <person name="Glockner G."/>
            <person name="Hulsmann N."/>
            <person name="Schleicher M."/>
            <person name="Noegel A.A."/>
            <person name="Eichinger L."/>
            <person name="Gallinger C."/>
            <person name="Pawlowski J."/>
            <person name="Sierra R."/>
            <person name="Euteneuer U."/>
            <person name="Pillet L."/>
            <person name="Moustafa A."/>
            <person name="Platzer M."/>
            <person name="Groth M."/>
            <person name="Szafranski K."/>
            <person name="Schliwa M."/>
        </authorList>
    </citation>
    <scope>NUCLEOTIDE SEQUENCE [LARGE SCALE GENOMIC DNA]</scope>
</reference>
<dbReference type="AlphaFoldDB" id="X6P4P3"/>
<accession>X6P4P3</accession>
<dbReference type="PROSITE" id="PS50294">
    <property type="entry name" value="WD_REPEATS_REGION"/>
    <property type="match status" value="6"/>
</dbReference>
<dbReference type="SUPFAM" id="SSF50978">
    <property type="entry name" value="WD40 repeat-like"/>
    <property type="match status" value="1"/>
</dbReference>
<feature type="repeat" description="WD" evidence="4">
    <location>
        <begin position="347"/>
        <end position="388"/>
    </location>
</feature>
<feature type="repeat" description="WD" evidence="4">
    <location>
        <begin position="305"/>
        <end position="346"/>
    </location>
</feature>
<dbReference type="PROSITE" id="PS50082">
    <property type="entry name" value="WD_REPEATS_2"/>
    <property type="match status" value="6"/>
</dbReference>
<dbReference type="PANTHER" id="PTHR15622:SF2">
    <property type="entry name" value="U4_U6 SMALL NUCLEAR RIBONUCLEOPROTEIN PRP4"/>
    <property type="match status" value="1"/>
</dbReference>
<comment type="caution">
    <text evidence="5">The sequence shown here is derived from an EMBL/GenBank/DDBJ whole genome shotgun (WGS) entry which is preliminary data.</text>
</comment>
<dbReference type="InterPro" id="IPR036322">
    <property type="entry name" value="WD40_repeat_dom_sf"/>
</dbReference>
<dbReference type="PRINTS" id="PR00320">
    <property type="entry name" value="GPROTEINBRPT"/>
</dbReference>
<dbReference type="InterPro" id="IPR020472">
    <property type="entry name" value="WD40_PAC1"/>
</dbReference>
<evidence type="ECO:0000256" key="3">
    <source>
        <dbReference type="ARBA" id="ARBA00022786"/>
    </source>
</evidence>
<proteinExistence type="predicted"/>
<dbReference type="Proteomes" id="UP000023152">
    <property type="component" value="Unassembled WGS sequence"/>
</dbReference>
<feature type="repeat" description="WD" evidence="4">
    <location>
        <begin position="222"/>
        <end position="263"/>
    </location>
</feature>
<keyword evidence="2" id="KW-0677">Repeat</keyword>
<dbReference type="GO" id="GO:0000209">
    <property type="term" value="P:protein polyubiquitination"/>
    <property type="evidence" value="ECO:0007669"/>
    <property type="project" value="TreeGrafter"/>
</dbReference>
<keyword evidence="6" id="KW-1185">Reference proteome</keyword>
<evidence type="ECO:0000313" key="5">
    <source>
        <dbReference type="EMBL" id="ETO33505.1"/>
    </source>
</evidence>
<dbReference type="InterPro" id="IPR019775">
    <property type="entry name" value="WD40_repeat_CS"/>
</dbReference>
<dbReference type="InterPro" id="IPR001680">
    <property type="entry name" value="WD40_rpt"/>
</dbReference>
<evidence type="ECO:0000256" key="1">
    <source>
        <dbReference type="ARBA" id="ARBA00022574"/>
    </source>
</evidence>
<evidence type="ECO:0000313" key="6">
    <source>
        <dbReference type="Proteomes" id="UP000023152"/>
    </source>
</evidence>
<name>X6P4P3_RETFI</name>
<dbReference type="InterPro" id="IPR015943">
    <property type="entry name" value="WD40/YVTN_repeat-like_dom_sf"/>
</dbReference>
<protein>
    <submittedName>
        <fullName evidence="5">WD-40 repeat protein</fullName>
    </submittedName>
</protein>
<dbReference type="Gene3D" id="2.130.10.10">
    <property type="entry name" value="YVTN repeat-like/Quinoprotein amine dehydrogenase"/>
    <property type="match status" value="3"/>
</dbReference>
<dbReference type="CDD" id="cd00200">
    <property type="entry name" value="WD40"/>
    <property type="match status" value="1"/>
</dbReference>
<feature type="repeat" description="WD" evidence="4">
    <location>
        <begin position="139"/>
        <end position="180"/>
    </location>
</feature>